<evidence type="ECO:0000313" key="4">
    <source>
        <dbReference type="Proteomes" id="UP000013988"/>
    </source>
</evidence>
<comment type="caution">
    <text evidence="3">The sequence shown here is derived from an EMBL/GenBank/DDBJ whole genome shotgun (WGS) entry which is preliminary data.</text>
</comment>
<evidence type="ECO:0000256" key="2">
    <source>
        <dbReference type="SAM" id="Phobius"/>
    </source>
</evidence>
<keyword evidence="2" id="KW-0812">Transmembrane</keyword>
<keyword evidence="2" id="KW-0472">Membrane</keyword>
<dbReference type="RefSeq" id="WP_016207316.1">
    <property type="nucleotide sequence ID" value="NZ_ASRV01000121.1"/>
</dbReference>
<dbReference type="PATRIC" id="fig|1202534.3.peg.1947"/>
<dbReference type="Proteomes" id="UP000013988">
    <property type="component" value="Unassembled WGS sequence"/>
</dbReference>
<dbReference type="EMBL" id="ASRV01000121">
    <property type="protein sequence ID" value="EOR25564.1"/>
    <property type="molecule type" value="Genomic_DNA"/>
</dbReference>
<keyword evidence="4" id="KW-1185">Reference proteome</keyword>
<dbReference type="OrthoDB" id="3176960at2"/>
<evidence type="ECO:0000256" key="1">
    <source>
        <dbReference type="SAM" id="Coils"/>
    </source>
</evidence>
<proteinExistence type="predicted"/>
<feature type="transmembrane region" description="Helical" evidence="2">
    <location>
        <begin position="14"/>
        <end position="37"/>
    </location>
</feature>
<keyword evidence="2" id="KW-1133">Transmembrane helix</keyword>
<reference evidence="3 4" key="1">
    <citation type="submission" date="2013-03" db="EMBL/GenBank/DDBJ databases">
        <title>Whole genome shotgun sequencing of Clostridium sartagoforme AAU1.</title>
        <authorList>
            <person name="Joshi C.G."/>
            <person name="Duggirala S.M."/>
            <person name="Nathani N.M."/>
            <person name="Bhatt V.D."/>
            <person name="Patel A.K."/>
            <person name="Pandya P.R."/>
            <person name="KaPatel J.A."/>
        </authorList>
    </citation>
    <scope>NUCLEOTIDE SEQUENCE [LARGE SCALE GENOMIC DNA]</scope>
    <source>
        <strain evidence="3 4">AAU1</strain>
    </source>
</reference>
<name>R9C859_9CLOT</name>
<sequence>MKNINIQDFLKNKIIGYSIITAASITFIYLLISIFFINHLFFNTTINGIDVSLKTYEEAQDTLKESINEYKLKIVQRDEKIEELLAQDIELKFNENNSVLNIKKIQASLKWGRSLFKKQDYYINDLVSYDNNKLLKKIQELDCLK</sequence>
<organism evidence="3 4">
    <name type="scientific">Clostridium sartagoforme AAU1</name>
    <dbReference type="NCBI Taxonomy" id="1202534"/>
    <lineage>
        <taxon>Bacteria</taxon>
        <taxon>Bacillati</taxon>
        <taxon>Bacillota</taxon>
        <taxon>Clostridia</taxon>
        <taxon>Eubacteriales</taxon>
        <taxon>Clostridiaceae</taxon>
        <taxon>Clostridium</taxon>
    </lineage>
</organism>
<feature type="coiled-coil region" evidence="1">
    <location>
        <begin position="53"/>
        <end position="87"/>
    </location>
</feature>
<gene>
    <name evidence="3" type="ORF">A500_09780</name>
</gene>
<evidence type="ECO:0000313" key="3">
    <source>
        <dbReference type="EMBL" id="EOR25564.1"/>
    </source>
</evidence>
<protein>
    <submittedName>
        <fullName evidence="3">Ykud domain-containing protein</fullName>
    </submittedName>
</protein>
<keyword evidence="1" id="KW-0175">Coiled coil</keyword>
<dbReference type="AlphaFoldDB" id="R9C859"/>
<accession>R9C859</accession>